<accession>G0QY08</accession>
<feature type="domain" description="GH18" evidence="1">
    <location>
        <begin position="60"/>
        <end position="194"/>
    </location>
</feature>
<dbReference type="GO" id="GO:0005975">
    <property type="term" value="P:carbohydrate metabolic process"/>
    <property type="evidence" value="ECO:0007669"/>
    <property type="project" value="InterPro"/>
</dbReference>
<dbReference type="InterPro" id="IPR001223">
    <property type="entry name" value="Glyco_hydro18_cat"/>
</dbReference>
<dbReference type="AlphaFoldDB" id="G0QY08"/>
<dbReference type="Gene3D" id="3.20.20.80">
    <property type="entry name" value="Glycosidases"/>
    <property type="match status" value="1"/>
</dbReference>
<evidence type="ECO:0000259" key="1">
    <source>
        <dbReference type="Pfam" id="PF00704"/>
    </source>
</evidence>
<dbReference type="InterPro" id="IPR017853">
    <property type="entry name" value="GH"/>
</dbReference>
<dbReference type="Proteomes" id="UP000008983">
    <property type="component" value="Unassembled WGS sequence"/>
</dbReference>
<dbReference type="GeneID" id="14906008"/>
<dbReference type="RefSeq" id="XP_004031113.1">
    <property type="nucleotide sequence ID" value="XM_004031065.1"/>
</dbReference>
<name>G0QY08_ICHMU</name>
<evidence type="ECO:0000313" key="3">
    <source>
        <dbReference type="Proteomes" id="UP000008983"/>
    </source>
</evidence>
<dbReference type="Pfam" id="PF00704">
    <property type="entry name" value="Glyco_hydro_18"/>
    <property type="match status" value="1"/>
</dbReference>
<reference evidence="2 3" key="1">
    <citation type="submission" date="2011-07" db="EMBL/GenBank/DDBJ databases">
        <authorList>
            <person name="Coyne R."/>
            <person name="Brami D."/>
            <person name="Johnson J."/>
            <person name="Hostetler J."/>
            <person name="Hannick L."/>
            <person name="Clark T."/>
            <person name="Cassidy-Hanley D."/>
            <person name="Inman J."/>
        </authorList>
    </citation>
    <scope>NUCLEOTIDE SEQUENCE [LARGE SCALE GENOMIC DNA]</scope>
    <source>
        <strain evidence="2 3">G5</strain>
    </source>
</reference>
<dbReference type="EMBL" id="GL984095">
    <property type="protein sequence ID" value="EGR29877.1"/>
    <property type="molecule type" value="Genomic_DNA"/>
</dbReference>
<proteinExistence type="predicted"/>
<dbReference type="OMA" id="IDCEADS"/>
<evidence type="ECO:0000313" key="2">
    <source>
        <dbReference type="EMBL" id="EGR29877.1"/>
    </source>
</evidence>
<gene>
    <name evidence="2" type="ORF">IMG5_146500</name>
</gene>
<dbReference type="OrthoDB" id="73875at2759"/>
<dbReference type="SUPFAM" id="SSF51445">
    <property type="entry name" value="(Trans)glycosidases"/>
    <property type="match status" value="1"/>
</dbReference>
<dbReference type="InParanoid" id="G0QY08"/>
<protein>
    <recommendedName>
        <fullName evidence="1">GH18 domain-containing protein</fullName>
    </recommendedName>
</protein>
<organism evidence="2 3">
    <name type="scientific">Ichthyophthirius multifiliis</name>
    <name type="common">White spot disease agent</name>
    <name type="synonym">Ich</name>
    <dbReference type="NCBI Taxonomy" id="5932"/>
    <lineage>
        <taxon>Eukaryota</taxon>
        <taxon>Sar</taxon>
        <taxon>Alveolata</taxon>
        <taxon>Ciliophora</taxon>
        <taxon>Intramacronucleata</taxon>
        <taxon>Oligohymenophorea</taxon>
        <taxon>Hymenostomatida</taxon>
        <taxon>Ophryoglenina</taxon>
        <taxon>Ichthyophthirius</taxon>
    </lineage>
</organism>
<sequence>MSSKGIPEKLFGSYVFIYDGIYDQTKQLKGGIPKWLIQNGGNIAILSFLDPLELEVSTNLPQEFLDSLAQISVQRKDNFYVMLSIGGWDFQNRFLQANPTKVAQNAAYIAQKYNIGIELDSESDNTKNWINEFIQTFRKIIPKNNNNQMSSVLTINTGASPGAFPNVEQAALDNIELLNWVNVMVYDPEQSPDNRMYWNQHKLQGNQMTVARNLVNTCEDLASLEQTLQYKKNQQDVKGILFWAALSPNTCDLAQEGAQNCGTSCRDCTGGIGSKGNWQCRAIQEACKSFGVC</sequence>
<dbReference type="eggNOG" id="ENOG502R2ER">
    <property type="taxonomic scope" value="Eukaryota"/>
</dbReference>
<keyword evidence="3" id="KW-1185">Reference proteome</keyword>